<dbReference type="Proteomes" id="UP000309676">
    <property type="component" value="Unassembled WGS sequence"/>
</dbReference>
<evidence type="ECO:0000313" key="2">
    <source>
        <dbReference type="Proteomes" id="UP000309676"/>
    </source>
</evidence>
<dbReference type="InterPro" id="IPR041025">
    <property type="entry name" value="HNH_repeat"/>
</dbReference>
<name>A0A5R9G403_9BACL</name>
<dbReference type="OrthoDB" id="9885065at2"/>
<reference evidence="1 2" key="1">
    <citation type="submission" date="2019-05" db="EMBL/GenBank/DDBJ databases">
        <authorList>
            <person name="Narsing Rao M.P."/>
            <person name="Li W.J."/>
        </authorList>
    </citation>
    <scope>NUCLEOTIDE SEQUENCE [LARGE SCALE GENOMIC DNA]</scope>
    <source>
        <strain evidence="1 2">SYSU_K30003</strain>
    </source>
</reference>
<gene>
    <name evidence="1" type="ORF">FE782_31815</name>
</gene>
<protein>
    <submittedName>
        <fullName evidence="1">Uncharacterized protein</fullName>
    </submittedName>
</protein>
<keyword evidence="2" id="KW-1185">Reference proteome</keyword>
<dbReference type="EMBL" id="VCIW01000045">
    <property type="protein sequence ID" value="TLS48228.1"/>
    <property type="molecule type" value="Genomic_DNA"/>
</dbReference>
<dbReference type="Pfam" id="PF18780">
    <property type="entry name" value="HNH_repeat"/>
    <property type="match status" value="1"/>
</dbReference>
<dbReference type="AlphaFoldDB" id="A0A5R9G403"/>
<dbReference type="RefSeq" id="WP_138198383.1">
    <property type="nucleotide sequence ID" value="NZ_VCIW01000045.1"/>
</dbReference>
<accession>A0A5R9G403</accession>
<comment type="caution">
    <text evidence="1">The sequence shown here is derived from an EMBL/GenBank/DDBJ whole genome shotgun (WGS) entry which is preliminary data.</text>
</comment>
<organism evidence="1 2">
    <name type="scientific">Paenibacillus antri</name>
    <dbReference type="NCBI Taxonomy" id="2582848"/>
    <lineage>
        <taxon>Bacteria</taxon>
        <taxon>Bacillati</taxon>
        <taxon>Bacillota</taxon>
        <taxon>Bacilli</taxon>
        <taxon>Bacillales</taxon>
        <taxon>Paenibacillaceae</taxon>
        <taxon>Paenibacillus</taxon>
    </lineage>
</organism>
<evidence type="ECO:0000313" key="1">
    <source>
        <dbReference type="EMBL" id="TLS48228.1"/>
    </source>
</evidence>
<proteinExistence type="predicted"/>
<sequence length="214" mass="25004">MRSIKTVFPVVVLESLWASVEVYAKATKEREGRKTSVSQLFEQMAVQLCEEPLPLPIVPNRRVTIYQKAGDFGKEFPQARNSLYLDPQLLERLFRVYEEVAKKQFGEETTLNTNTLATTVFYYFCRERELPIDEKYFDDDYFRKHYSYSDEQTLEAIRNLTIKLGKEPTSREWRQMRQEVGGPSESYIVNRFGSFNVAKRLAQQTLVEGEGNVE</sequence>